<dbReference type="AlphaFoldDB" id="A0A8J4UF66"/>
<sequence length="91" mass="10349">MSEKRRRKKGKKTLLGGKAGKEGIAVGVGSLPLQAKGPYYSEPVVFRVLRQEPCHPMKDEHTVILGSCFFFWRELFRNMLNYIYQSLGGLC</sequence>
<proteinExistence type="predicted"/>
<gene>
    <name evidence="1" type="primary">Cd209</name>
    <name evidence="1" type="ORF">DAT39_001892</name>
</gene>
<dbReference type="Proteomes" id="UP000727407">
    <property type="component" value="Unassembled WGS sequence"/>
</dbReference>
<organism evidence="1 2">
    <name type="scientific">Clarias magur</name>
    <name type="common">Asian catfish</name>
    <name type="synonym">Macropteronotus magur</name>
    <dbReference type="NCBI Taxonomy" id="1594786"/>
    <lineage>
        <taxon>Eukaryota</taxon>
        <taxon>Metazoa</taxon>
        <taxon>Chordata</taxon>
        <taxon>Craniata</taxon>
        <taxon>Vertebrata</taxon>
        <taxon>Euteleostomi</taxon>
        <taxon>Actinopterygii</taxon>
        <taxon>Neopterygii</taxon>
        <taxon>Teleostei</taxon>
        <taxon>Ostariophysi</taxon>
        <taxon>Siluriformes</taxon>
        <taxon>Clariidae</taxon>
        <taxon>Clarias</taxon>
    </lineage>
</organism>
<keyword evidence="2" id="KW-1185">Reference proteome</keyword>
<reference evidence="1" key="1">
    <citation type="submission" date="2020-07" db="EMBL/GenBank/DDBJ databases">
        <title>Clarias magur genome sequencing, assembly and annotation.</title>
        <authorList>
            <person name="Kushwaha B."/>
            <person name="Kumar R."/>
            <person name="Das P."/>
            <person name="Joshi C.G."/>
            <person name="Kumar D."/>
            <person name="Nagpure N.S."/>
            <person name="Pandey M."/>
            <person name="Agarwal S."/>
            <person name="Srivastava S."/>
            <person name="Singh M."/>
            <person name="Sahoo L."/>
            <person name="Jayasankar P."/>
            <person name="Meher P.K."/>
            <person name="Koringa P.G."/>
            <person name="Iquebal M.A."/>
            <person name="Das S.P."/>
            <person name="Bit A."/>
            <person name="Patnaik S."/>
            <person name="Patel N."/>
            <person name="Shah T.M."/>
            <person name="Hinsu A."/>
            <person name="Jena J.K."/>
        </authorList>
    </citation>
    <scope>NUCLEOTIDE SEQUENCE</scope>
    <source>
        <strain evidence="1">CIFAMagur01</strain>
        <tissue evidence="1">Testis</tissue>
    </source>
</reference>
<protein>
    <submittedName>
        <fullName evidence="1">Antigen like protein</fullName>
    </submittedName>
</protein>
<evidence type="ECO:0000313" key="1">
    <source>
        <dbReference type="EMBL" id="KAF5908398.1"/>
    </source>
</evidence>
<dbReference type="EMBL" id="QNUK01000013">
    <property type="protein sequence ID" value="KAF5908398.1"/>
    <property type="molecule type" value="Genomic_DNA"/>
</dbReference>
<name>A0A8J4UF66_CLAMG</name>
<accession>A0A8J4UF66</accession>
<evidence type="ECO:0000313" key="2">
    <source>
        <dbReference type="Proteomes" id="UP000727407"/>
    </source>
</evidence>
<comment type="caution">
    <text evidence="1">The sequence shown here is derived from an EMBL/GenBank/DDBJ whole genome shotgun (WGS) entry which is preliminary data.</text>
</comment>